<comment type="subcellular location">
    <subcellularLocation>
        <location evidence="1">Mitochondrion inner membrane</location>
    </subcellularLocation>
</comment>
<sequence length="101" mass="11557">MLKLRLVINVPKVIRRSFGTNIPVLQKASDPIQQLFIDKIREYKSKSAGGKMIDASPEILKERESELEKIHTQFGSKGRDMTQFPQFQFTDPPVEIGIDNK</sequence>
<dbReference type="GO" id="GO:0015078">
    <property type="term" value="F:proton transmembrane transporter activity"/>
    <property type="evidence" value="ECO:0007669"/>
    <property type="project" value="InterPro"/>
</dbReference>
<evidence type="ECO:0000256" key="7">
    <source>
        <dbReference type="ARBA" id="ARBA00023065"/>
    </source>
</evidence>
<evidence type="ECO:0000256" key="6">
    <source>
        <dbReference type="ARBA" id="ARBA00022792"/>
    </source>
</evidence>
<dbReference type="Gene3D" id="1.10.246.110">
    <property type="entry name" value="Mitochondrial ATP synthase-coupling factor 6"/>
    <property type="match status" value="1"/>
</dbReference>
<dbReference type="PANTHER" id="PTHR12441">
    <property type="entry name" value="ATP SYNTHASE COUPLING FACTOR 6, MITOCHONDRIAL"/>
    <property type="match status" value="1"/>
</dbReference>
<gene>
    <name evidence="12" type="primary">LOC106741402</name>
</gene>
<keyword evidence="7" id="KW-0406">Ion transport</keyword>
<dbReference type="SUPFAM" id="SSF111357">
    <property type="entry name" value="Mitochondrial ATP synthase coupling factor 6"/>
    <property type="match status" value="1"/>
</dbReference>
<dbReference type="Pfam" id="PF05511">
    <property type="entry name" value="ATP-synt_F6"/>
    <property type="match status" value="1"/>
</dbReference>
<dbReference type="FunFam" id="1.10.246.110:FF:000001">
    <property type="entry name" value="ATP synthase-coupling factor 6, mitochondrial"/>
    <property type="match status" value="1"/>
</dbReference>
<evidence type="ECO:0000256" key="5">
    <source>
        <dbReference type="ARBA" id="ARBA00022781"/>
    </source>
</evidence>
<evidence type="ECO:0000256" key="8">
    <source>
        <dbReference type="ARBA" id="ARBA00023128"/>
    </source>
</evidence>
<organism evidence="11 12">
    <name type="scientific">Dinoponera quadriceps</name>
    <name type="common">South American ant</name>
    <dbReference type="NCBI Taxonomy" id="609295"/>
    <lineage>
        <taxon>Eukaryota</taxon>
        <taxon>Metazoa</taxon>
        <taxon>Ecdysozoa</taxon>
        <taxon>Arthropoda</taxon>
        <taxon>Hexapoda</taxon>
        <taxon>Insecta</taxon>
        <taxon>Pterygota</taxon>
        <taxon>Neoptera</taxon>
        <taxon>Endopterygota</taxon>
        <taxon>Hymenoptera</taxon>
        <taxon>Apocrita</taxon>
        <taxon>Aculeata</taxon>
        <taxon>Formicoidea</taxon>
        <taxon>Formicidae</taxon>
        <taxon>Ponerinae</taxon>
        <taxon>Ponerini</taxon>
        <taxon>Dinoponera</taxon>
    </lineage>
</organism>
<evidence type="ECO:0000256" key="1">
    <source>
        <dbReference type="ARBA" id="ARBA00004273"/>
    </source>
</evidence>
<keyword evidence="9" id="KW-0472">Membrane</keyword>
<dbReference type="GO" id="GO:0005743">
    <property type="term" value="C:mitochondrial inner membrane"/>
    <property type="evidence" value="ECO:0007669"/>
    <property type="project" value="UniProtKB-SubCell"/>
</dbReference>
<dbReference type="InterPro" id="IPR008387">
    <property type="entry name" value="ATP_synth_f6_mt"/>
</dbReference>
<keyword evidence="4" id="KW-0138">CF(0)</keyword>
<dbReference type="InterPro" id="IPR036204">
    <property type="entry name" value="ATP_synth_f6_sf_mt"/>
</dbReference>
<keyword evidence="6" id="KW-0999">Mitochondrion inner membrane</keyword>
<dbReference type="KEGG" id="dqu:106741402"/>
<dbReference type="Proteomes" id="UP000515204">
    <property type="component" value="Unplaced"/>
</dbReference>
<evidence type="ECO:0000256" key="10">
    <source>
        <dbReference type="SAM" id="MobiDB-lite"/>
    </source>
</evidence>
<evidence type="ECO:0000313" key="12">
    <source>
        <dbReference type="RefSeq" id="XP_014468885.1"/>
    </source>
</evidence>
<keyword evidence="11" id="KW-1185">Reference proteome</keyword>
<dbReference type="GO" id="GO:0015986">
    <property type="term" value="P:proton motive force-driven ATP synthesis"/>
    <property type="evidence" value="ECO:0007669"/>
    <property type="project" value="InterPro"/>
</dbReference>
<evidence type="ECO:0000256" key="9">
    <source>
        <dbReference type="ARBA" id="ARBA00023136"/>
    </source>
</evidence>
<reference evidence="12" key="1">
    <citation type="submission" date="2025-08" db="UniProtKB">
        <authorList>
            <consortium name="RefSeq"/>
        </authorList>
    </citation>
    <scope>IDENTIFICATION</scope>
</reference>
<evidence type="ECO:0000256" key="2">
    <source>
        <dbReference type="ARBA" id="ARBA00007346"/>
    </source>
</evidence>
<keyword evidence="3" id="KW-0813">Transport</keyword>
<keyword evidence="5" id="KW-0375">Hydrogen ion transport</keyword>
<feature type="region of interest" description="Disordered" evidence="10">
    <location>
        <begin position="74"/>
        <end position="101"/>
    </location>
</feature>
<dbReference type="AlphaFoldDB" id="A0A6P3WRZ9"/>
<accession>A0A6P3WRZ9</accession>
<dbReference type="PANTHER" id="PTHR12441:SF10">
    <property type="entry name" value="ATP SYNTHASE-COUPLING FACTOR 6, MITOCHONDRIAL"/>
    <property type="match status" value="1"/>
</dbReference>
<name>A0A6P3WRZ9_DINQU</name>
<dbReference type="RefSeq" id="XP_014468885.1">
    <property type="nucleotide sequence ID" value="XM_014613399.1"/>
</dbReference>
<comment type="similarity">
    <text evidence="2">Belongs to the eukaryotic ATPase subunit F6 family.</text>
</comment>
<proteinExistence type="inferred from homology"/>
<dbReference type="GeneID" id="106741402"/>
<evidence type="ECO:0000256" key="4">
    <source>
        <dbReference type="ARBA" id="ARBA00022547"/>
    </source>
</evidence>
<dbReference type="OrthoDB" id="8902296at2759"/>
<dbReference type="CTD" id="42759"/>
<dbReference type="GO" id="GO:0045259">
    <property type="term" value="C:proton-transporting ATP synthase complex"/>
    <property type="evidence" value="ECO:0007669"/>
    <property type="project" value="UniProtKB-KW"/>
</dbReference>
<protein>
    <submittedName>
        <fullName evidence="12">ATP synthase-coupling factor 6, mitochondrial</fullName>
    </submittedName>
</protein>
<evidence type="ECO:0000313" key="11">
    <source>
        <dbReference type="Proteomes" id="UP000515204"/>
    </source>
</evidence>
<evidence type="ECO:0000256" key="3">
    <source>
        <dbReference type="ARBA" id="ARBA00022448"/>
    </source>
</evidence>
<keyword evidence="8" id="KW-0496">Mitochondrion</keyword>